<accession>X6L7E9</accession>
<protein>
    <submittedName>
        <fullName evidence="2">Uncharacterized protein</fullName>
    </submittedName>
</protein>
<gene>
    <name evidence="2" type="ORF">RFI_40271</name>
</gene>
<evidence type="ECO:0000313" key="2">
    <source>
        <dbReference type="EMBL" id="ETN97260.1"/>
    </source>
</evidence>
<feature type="non-terminal residue" evidence="2">
    <location>
        <position position="115"/>
    </location>
</feature>
<feature type="region of interest" description="Disordered" evidence="1">
    <location>
        <begin position="1"/>
        <end position="32"/>
    </location>
</feature>
<comment type="caution">
    <text evidence="2">The sequence shown here is derived from an EMBL/GenBank/DDBJ whole genome shotgun (WGS) entry which is preliminary data.</text>
</comment>
<reference evidence="2 3" key="1">
    <citation type="journal article" date="2013" name="Curr. Biol.">
        <title>The Genome of the Foraminiferan Reticulomyxa filosa.</title>
        <authorList>
            <person name="Glockner G."/>
            <person name="Hulsmann N."/>
            <person name="Schleicher M."/>
            <person name="Noegel A.A."/>
            <person name="Eichinger L."/>
            <person name="Gallinger C."/>
            <person name="Pawlowski J."/>
            <person name="Sierra R."/>
            <person name="Euteneuer U."/>
            <person name="Pillet L."/>
            <person name="Moustafa A."/>
            <person name="Platzer M."/>
            <person name="Groth M."/>
            <person name="Szafranski K."/>
            <person name="Schliwa M."/>
        </authorList>
    </citation>
    <scope>NUCLEOTIDE SEQUENCE [LARGE SCALE GENOMIC DNA]</scope>
</reference>
<dbReference type="EMBL" id="ASPP01050258">
    <property type="protein sequence ID" value="ETN97260.1"/>
    <property type="molecule type" value="Genomic_DNA"/>
</dbReference>
<dbReference type="AlphaFoldDB" id="X6L7E9"/>
<keyword evidence="3" id="KW-1185">Reference proteome</keyword>
<sequence>MSKEDKFIETAEDKEIEKEDNSASTSAERHNDIEEEYQYALEEAEEMEANINKLIAKKKIPWETETSKIIQKGEIHEIWYSRQLTEKQLKRLQKRARYVKKKTCSFLHDNSNNDV</sequence>
<evidence type="ECO:0000313" key="3">
    <source>
        <dbReference type="Proteomes" id="UP000023152"/>
    </source>
</evidence>
<dbReference type="Proteomes" id="UP000023152">
    <property type="component" value="Unassembled WGS sequence"/>
</dbReference>
<proteinExistence type="predicted"/>
<organism evidence="2 3">
    <name type="scientific">Reticulomyxa filosa</name>
    <dbReference type="NCBI Taxonomy" id="46433"/>
    <lineage>
        <taxon>Eukaryota</taxon>
        <taxon>Sar</taxon>
        <taxon>Rhizaria</taxon>
        <taxon>Retaria</taxon>
        <taxon>Foraminifera</taxon>
        <taxon>Monothalamids</taxon>
        <taxon>Reticulomyxidae</taxon>
        <taxon>Reticulomyxa</taxon>
    </lineage>
</organism>
<evidence type="ECO:0000256" key="1">
    <source>
        <dbReference type="SAM" id="MobiDB-lite"/>
    </source>
</evidence>
<name>X6L7E9_RETFI</name>